<dbReference type="Pfam" id="PF00825">
    <property type="entry name" value="Ribonuclease_P"/>
    <property type="match status" value="1"/>
</dbReference>
<comment type="similarity">
    <text evidence="7">Belongs to the RnpA family.</text>
</comment>
<dbReference type="Proteomes" id="UP000055014">
    <property type="component" value="Unassembled WGS sequence"/>
</dbReference>
<dbReference type="InterPro" id="IPR020568">
    <property type="entry name" value="Ribosomal_Su5_D2-typ_SF"/>
</dbReference>
<comment type="caution">
    <text evidence="10">The sequence shown here is derived from an EMBL/GenBank/DDBJ whole genome shotgun (WGS) entry which is preliminary data.</text>
</comment>
<protein>
    <recommendedName>
        <fullName evidence="7 8">Ribonuclease P protein component</fullName>
        <shortName evidence="7">RNase P protein</shortName>
        <shortName evidence="7">RNaseP protein</shortName>
        <ecNumber evidence="7 8">3.1.26.5</ecNumber>
    </recommendedName>
    <alternativeName>
        <fullName evidence="7">Protein C5</fullName>
    </alternativeName>
</protein>
<dbReference type="EMBL" id="DQBS01000103">
    <property type="protein sequence ID" value="HCO69773.1"/>
    <property type="molecule type" value="Genomic_DNA"/>
</dbReference>
<dbReference type="InterPro" id="IPR000100">
    <property type="entry name" value="RNase_P"/>
</dbReference>
<dbReference type="GO" id="GO:0042781">
    <property type="term" value="F:3'-tRNA processing endoribonuclease activity"/>
    <property type="evidence" value="ECO:0007669"/>
    <property type="project" value="TreeGrafter"/>
</dbReference>
<dbReference type="EMBL" id="LGGW01000030">
    <property type="protein sequence ID" value="KUK90532.1"/>
    <property type="molecule type" value="Genomic_DNA"/>
</dbReference>
<dbReference type="HAMAP" id="MF_00227">
    <property type="entry name" value="RNase_P"/>
    <property type="match status" value="1"/>
</dbReference>
<dbReference type="InterPro" id="IPR014721">
    <property type="entry name" value="Ribsml_uS5_D2-typ_fold_subgr"/>
</dbReference>
<sequence length="142" mass="16558">MNLKDQSLSKNERLRRKADFDRVFKKGKSIVDPFFVVLYVKNGLPFSRIGVSIKRKFGKANLRNRLRRLVKEVYRTNKSAFPNGYDILFIARKDLSDLFKKRKVGFIDMVPVVIRIAEKIGETSDEKDTAVSDRFLQEKDLT</sequence>
<evidence type="ECO:0000313" key="14">
    <source>
        <dbReference type="Proteomes" id="UP000264215"/>
    </source>
</evidence>
<keyword evidence="2 7" id="KW-0819">tRNA processing</keyword>
<reference evidence="12 13" key="2">
    <citation type="journal article" date="2015" name="MBio">
        <title>Genome-Resolved Metagenomic Analysis Reveals Roles for Candidate Phyla and Other Microbial Community Members in Biogeochemical Transformations in Oil Reservoirs.</title>
        <authorList>
            <person name="Hu P."/>
            <person name="Tom L."/>
            <person name="Singh A."/>
            <person name="Thomas B.C."/>
            <person name="Baker B.J."/>
            <person name="Piceno Y.M."/>
            <person name="Andersen G.L."/>
            <person name="Banfield J.F."/>
        </authorList>
    </citation>
    <scope>NUCLEOTIDE SEQUENCE [LARGE SCALE GENOMIC DNA]</scope>
</reference>
<reference evidence="10" key="1">
    <citation type="journal article" date="2015" name="MBio">
        <title>Genome-resolved metagenomic analysis reveals roles for candidate phyla and other microbial community members in biogeochemical transformations in oil reservoirs.</title>
        <authorList>
            <person name="Hu P."/>
            <person name="Tom L."/>
            <person name="Singh A."/>
            <person name="Thomas B.C."/>
            <person name="Baker B.J."/>
            <person name="Piceno Y.M."/>
            <person name="Andersen G.L."/>
            <person name="Banfield J.F."/>
        </authorList>
    </citation>
    <scope>NUCLEOTIDE SEQUENCE [LARGE SCALE GENOMIC DNA]</scope>
    <source>
        <strain evidence="10">46_47</strain>
        <strain evidence="11">46_70</strain>
    </source>
</reference>
<dbReference type="SUPFAM" id="SSF54211">
    <property type="entry name" value="Ribosomal protein S5 domain 2-like"/>
    <property type="match status" value="1"/>
</dbReference>
<keyword evidence="3 7" id="KW-0540">Nuclease</keyword>
<evidence type="ECO:0000313" key="11">
    <source>
        <dbReference type="EMBL" id="KUK90532.1"/>
    </source>
</evidence>
<dbReference type="AlphaFoldDB" id="A0A101H1V2"/>
<dbReference type="Proteomes" id="UP000264215">
    <property type="component" value="Unassembled WGS sequence"/>
</dbReference>
<evidence type="ECO:0000256" key="7">
    <source>
        <dbReference type="HAMAP-Rule" id="MF_00227"/>
    </source>
</evidence>
<comment type="catalytic activity">
    <reaction evidence="7">
        <text>Endonucleolytic cleavage of RNA, removing 5'-extranucleotides from tRNA precursor.</text>
        <dbReference type="EC" id="3.1.26.5"/>
    </reaction>
</comment>
<dbReference type="NCBIfam" id="TIGR00188">
    <property type="entry name" value="rnpA"/>
    <property type="match status" value="1"/>
</dbReference>
<proteinExistence type="inferred from homology"/>
<dbReference type="Gene3D" id="3.30.230.10">
    <property type="match status" value="1"/>
</dbReference>
<evidence type="ECO:0000256" key="8">
    <source>
        <dbReference type="NCBIfam" id="TIGR00188"/>
    </source>
</evidence>
<dbReference type="GO" id="GO:0030677">
    <property type="term" value="C:ribonuclease P complex"/>
    <property type="evidence" value="ECO:0007669"/>
    <property type="project" value="TreeGrafter"/>
</dbReference>
<comment type="subunit">
    <text evidence="7">Consists of a catalytic RNA component (M1 or rnpB) and a protein subunit.</text>
</comment>
<reference evidence="9 14" key="3">
    <citation type="journal article" date="2018" name="Nat. Biotechnol.">
        <title>A standardized bacterial taxonomy based on genome phylogeny substantially revises the tree of life.</title>
        <authorList>
            <person name="Parks D.H."/>
            <person name="Chuvochina M."/>
            <person name="Waite D.W."/>
            <person name="Rinke C."/>
            <person name="Skarshewski A."/>
            <person name="Chaumeil P.A."/>
            <person name="Hugenholtz P."/>
        </authorList>
    </citation>
    <scope>NUCLEOTIDE SEQUENCE [LARGE SCALE GENOMIC DNA]</scope>
    <source>
        <strain evidence="9">UBA9905</strain>
    </source>
</reference>
<evidence type="ECO:0000256" key="2">
    <source>
        <dbReference type="ARBA" id="ARBA00022694"/>
    </source>
</evidence>
<evidence type="ECO:0000256" key="5">
    <source>
        <dbReference type="ARBA" id="ARBA00022801"/>
    </source>
</evidence>
<dbReference type="EC" id="3.1.26.5" evidence="7 8"/>
<dbReference type="EMBL" id="LGGH01000013">
    <property type="protein sequence ID" value="KUK68443.1"/>
    <property type="molecule type" value="Genomic_DNA"/>
</dbReference>
<evidence type="ECO:0000256" key="3">
    <source>
        <dbReference type="ARBA" id="ARBA00022722"/>
    </source>
</evidence>
<dbReference type="PROSITE" id="PS00648">
    <property type="entry name" value="RIBONUCLEASE_P"/>
    <property type="match status" value="1"/>
</dbReference>
<keyword evidence="5 7" id="KW-0378">Hydrolase</keyword>
<keyword evidence="6 7" id="KW-0694">RNA-binding</keyword>
<dbReference type="PANTHER" id="PTHR33992">
    <property type="entry name" value="RIBONUCLEASE P PROTEIN COMPONENT"/>
    <property type="match status" value="1"/>
</dbReference>
<dbReference type="InterPro" id="IPR020539">
    <property type="entry name" value="RNase_P_CS"/>
</dbReference>
<dbReference type="GO" id="GO:0000049">
    <property type="term" value="F:tRNA binding"/>
    <property type="evidence" value="ECO:0007669"/>
    <property type="project" value="UniProtKB-UniRule"/>
</dbReference>
<evidence type="ECO:0000313" key="12">
    <source>
        <dbReference type="Proteomes" id="UP000054260"/>
    </source>
</evidence>
<evidence type="ECO:0000313" key="9">
    <source>
        <dbReference type="EMBL" id="HCO69773.1"/>
    </source>
</evidence>
<dbReference type="PANTHER" id="PTHR33992:SF1">
    <property type="entry name" value="RIBONUCLEASE P PROTEIN COMPONENT"/>
    <property type="match status" value="1"/>
</dbReference>
<gene>
    <name evidence="7 9" type="primary">rnpA</name>
    <name evidence="9" type="ORF">DIT26_04185</name>
    <name evidence="10" type="ORF">XD86_0183</name>
    <name evidence="11" type="ORF">XE02_0499</name>
</gene>
<evidence type="ECO:0000256" key="1">
    <source>
        <dbReference type="ARBA" id="ARBA00002663"/>
    </source>
</evidence>
<evidence type="ECO:0000313" key="10">
    <source>
        <dbReference type="EMBL" id="KUK68443.1"/>
    </source>
</evidence>
<evidence type="ECO:0000256" key="4">
    <source>
        <dbReference type="ARBA" id="ARBA00022759"/>
    </source>
</evidence>
<organism evidence="10 12">
    <name type="scientific">Mesotoga infera</name>
    <dbReference type="NCBI Taxonomy" id="1236046"/>
    <lineage>
        <taxon>Bacteria</taxon>
        <taxon>Thermotogati</taxon>
        <taxon>Thermotogota</taxon>
        <taxon>Thermotogae</taxon>
        <taxon>Kosmotogales</taxon>
        <taxon>Kosmotogaceae</taxon>
        <taxon>Mesotoga</taxon>
    </lineage>
</organism>
<dbReference type="GO" id="GO:0004526">
    <property type="term" value="F:ribonuclease P activity"/>
    <property type="evidence" value="ECO:0007669"/>
    <property type="project" value="UniProtKB-UniRule"/>
</dbReference>
<keyword evidence="4 7" id="KW-0255">Endonuclease</keyword>
<accession>A0A101H1V2</accession>
<dbReference type="Proteomes" id="UP000054260">
    <property type="component" value="Unassembled WGS sequence"/>
</dbReference>
<name>A0A101H1V2_9BACT</name>
<comment type="function">
    <text evidence="1 7">RNaseP catalyzes the removal of the 5'-leader sequence from pre-tRNA to produce the mature 5'-terminus. It can also cleave other RNA substrates such as 4.5S RNA. The protein component plays an auxiliary but essential role in vivo by binding to the 5'-leader sequence and broadening the substrate specificity of the ribozyme.</text>
</comment>
<dbReference type="GO" id="GO:0001682">
    <property type="term" value="P:tRNA 5'-leader removal"/>
    <property type="evidence" value="ECO:0007669"/>
    <property type="project" value="UniProtKB-UniRule"/>
</dbReference>
<evidence type="ECO:0000313" key="13">
    <source>
        <dbReference type="Proteomes" id="UP000055014"/>
    </source>
</evidence>
<evidence type="ECO:0000256" key="6">
    <source>
        <dbReference type="ARBA" id="ARBA00022884"/>
    </source>
</evidence>